<accession>A0A8J2NZJ3</accession>
<feature type="non-terminal residue" evidence="1">
    <location>
        <position position="1"/>
    </location>
</feature>
<dbReference type="EMBL" id="CAJVCH010057295">
    <property type="protein sequence ID" value="CAG7718924.1"/>
    <property type="molecule type" value="Genomic_DNA"/>
</dbReference>
<protein>
    <submittedName>
        <fullName evidence="1">Uncharacterized protein</fullName>
    </submittedName>
</protein>
<organism evidence="1 2">
    <name type="scientific">Allacma fusca</name>
    <dbReference type="NCBI Taxonomy" id="39272"/>
    <lineage>
        <taxon>Eukaryota</taxon>
        <taxon>Metazoa</taxon>
        <taxon>Ecdysozoa</taxon>
        <taxon>Arthropoda</taxon>
        <taxon>Hexapoda</taxon>
        <taxon>Collembola</taxon>
        <taxon>Symphypleona</taxon>
        <taxon>Sminthuridae</taxon>
        <taxon>Allacma</taxon>
    </lineage>
</organism>
<gene>
    <name evidence="1" type="ORF">AFUS01_LOCUS8282</name>
</gene>
<evidence type="ECO:0000313" key="2">
    <source>
        <dbReference type="Proteomes" id="UP000708208"/>
    </source>
</evidence>
<feature type="non-terminal residue" evidence="1">
    <location>
        <position position="46"/>
    </location>
</feature>
<proteinExistence type="predicted"/>
<comment type="caution">
    <text evidence="1">The sequence shown here is derived from an EMBL/GenBank/DDBJ whole genome shotgun (WGS) entry which is preliminary data.</text>
</comment>
<keyword evidence="2" id="KW-1185">Reference proteome</keyword>
<dbReference type="AlphaFoldDB" id="A0A8J2NZJ3"/>
<name>A0A8J2NZJ3_9HEXA</name>
<sequence>TTRQFANLCNWIQLEEPSLVDIVFAEVTIPQVACRRFKHDRLIRNK</sequence>
<reference evidence="1" key="1">
    <citation type="submission" date="2021-06" db="EMBL/GenBank/DDBJ databases">
        <authorList>
            <person name="Hodson N. C."/>
            <person name="Mongue J. A."/>
            <person name="Jaron S. K."/>
        </authorList>
    </citation>
    <scope>NUCLEOTIDE SEQUENCE</scope>
</reference>
<dbReference type="Proteomes" id="UP000708208">
    <property type="component" value="Unassembled WGS sequence"/>
</dbReference>
<evidence type="ECO:0000313" key="1">
    <source>
        <dbReference type="EMBL" id="CAG7718924.1"/>
    </source>
</evidence>